<evidence type="ECO:0000259" key="15">
    <source>
        <dbReference type="PROSITE" id="PS50157"/>
    </source>
</evidence>
<evidence type="ECO:0000256" key="11">
    <source>
        <dbReference type="ARBA" id="ARBA00023163"/>
    </source>
</evidence>
<dbReference type="FunFam" id="3.30.160.60:FF:000104">
    <property type="entry name" value="Transcriptional repressor protein YY1"/>
    <property type="match status" value="1"/>
</dbReference>
<feature type="domain" description="C2H2-type" evidence="15">
    <location>
        <begin position="505"/>
        <end position="529"/>
    </location>
</feature>
<feature type="compositionally biased region" description="Basic residues" evidence="14">
    <location>
        <begin position="66"/>
        <end position="80"/>
    </location>
</feature>
<keyword evidence="7" id="KW-0862">Zinc</keyword>
<evidence type="ECO:0000256" key="9">
    <source>
        <dbReference type="ARBA" id="ARBA00023125"/>
    </source>
</evidence>
<keyword evidence="8" id="KW-0805">Transcription regulation</keyword>
<dbReference type="AlphaFoldDB" id="A0AA40LPM4"/>
<feature type="region of interest" description="Disordered" evidence="14">
    <location>
        <begin position="322"/>
        <end position="362"/>
    </location>
</feature>
<dbReference type="GO" id="GO:0000785">
    <property type="term" value="C:chromatin"/>
    <property type="evidence" value="ECO:0007669"/>
    <property type="project" value="TreeGrafter"/>
</dbReference>
<comment type="subcellular location">
    <subcellularLocation>
        <location evidence="1">Nucleus</location>
    </subcellularLocation>
</comment>
<feature type="domain" description="C2H2-type" evidence="15">
    <location>
        <begin position="592"/>
        <end position="621"/>
    </location>
</feature>
<evidence type="ECO:0000256" key="7">
    <source>
        <dbReference type="ARBA" id="ARBA00022833"/>
    </source>
</evidence>
<dbReference type="SUPFAM" id="SSF57667">
    <property type="entry name" value="beta-beta-alpha zinc fingers"/>
    <property type="match status" value="3"/>
</dbReference>
<dbReference type="PANTHER" id="PTHR14003">
    <property type="entry name" value="TRANSCRIPTIONAL REPRESSOR PROTEIN YY"/>
    <property type="match status" value="1"/>
</dbReference>
<accession>A0AA40LPM4</accession>
<dbReference type="PANTHER" id="PTHR14003:SF10">
    <property type="entry name" value="TRANSCRIPTIONAL REPRESSOR PROTEIN YY1"/>
    <property type="match status" value="1"/>
</dbReference>
<comment type="caution">
    <text evidence="16">The sequence shown here is derived from an EMBL/GenBank/DDBJ whole genome shotgun (WGS) entry which is preliminary data.</text>
</comment>
<dbReference type="GO" id="GO:0031519">
    <property type="term" value="C:PcG protein complex"/>
    <property type="evidence" value="ECO:0007669"/>
    <property type="project" value="TreeGrafter"/>
</dbReference>
<keyword evidence="9" id="KW-0238">DNA-binding</keyword>
<dbReference type="InterPro" id="IPR036236">
    <property type="entry name" value="Znf_C2H2_sf"/>
</dbReference>
<feature type="region of interest" description="Disordered" evidence="14">
    <location>
        <begin position="34"/>
        <end position="80"/>
    </location>
</feature>
<reference evidence="16" key="1">
    <citation type="submission" date="2023-06" db="EMBL/GenBank/DDBJ databases">
        <title>Reference genome for the Northern bat (Eptesicus nilssonii), a most northern bat species.</title>
        <authorList>
            <person name="Laine V.N."/>
            <person name="Pulliainen A.T."/>
            <person name="Lilley T.M."/>
        </authorList>
    </citation>
    <scope>NUCLEOTIDE SEQUENCE</scope>
    <source>
        <strain evidence="16">BLF_Eptnil</strain>
        <tissue evidence="16">Kidney</tissue>
    </source>
</reference>
<keyword evidence="12" id="KW-0539">Nucleus</keyword>
<dbReference type="GO" id="GO:0008270">
    <property type="term" value="F:zinc ion binding"/>
    <property type="evidence" value="ECO:0007669"/>
    <property type="project" value="UniProtKB-KW"/>
</dbReference>
<feature type="domain" description="C2H2-type" evidence="15">
    <location>
        <begin position="534"/>
        <end position="561"/>
    </location>
</feature>
<evidence type="ECO:0000313" key="16">
    <source>
        <dbReference type="EMBL" id="KAK1339478.1"/>
    </source>
</evidence>
<evidence type="ECO:0000256" key="3">
    <source>
        <dbReference type="ARBA" id="ARBA00022491"/>
    </source>
</evidence>
<feature type="compositionally biased region" description="Basic residues" evidence="14">
    <location>
        <begin position="168"/>
        <end position="179"/>
    </location>
</feature>
<evidence type="ECO:0000313" key="17">
    <source>
        <dbReference type="Proteomes" id="UP001177744"/>
    </source>
</evidence>
<evidence type="ECO:0000256" key="10">
    <source>
        <dbReference type="ARBA" id="ARBA00023159"/>
    </source>
</evidence>
<name>A0AA40LPM4_CNENI</name>
<evidence type="ECO:0000256" key="8">
    <source>
        <dbReference type="ARBA" id="ARBA00023015"/>
    </source>
</evidence>
<dbReference type="PROSITE" id="PS00028">
    <property type="entry name" value="ZINC_FINGER_C2H2_1"/>
    <property type="match status" value="3"/>
</dbReference>
<evidence type="ECO:0000256" key="13">
    <source>
        <dbReference type="PROSITE-ProRule" id="PRU00042"/>
    </source>
</evidence>
<keyword evidence="5" id="KW-0677">Repeat</keyword>
<dbReference type="FunFam" id="3.30.160.60:FF:000163">
    <property type="entry name" value="transcriptional repressor protein YY1"/>
    <property type="match status" value="1"/>
</dbReference>
<feature type="compositionally biased region" description="Low complexity" evidence="14">
    <location>
        <begin position="280"/>
        <end position="292"/>
    </location>
</feature>
<dbReference type="FunFam" id="3.30.160.60:FF:000174">
    <property type="entry name" value="Transcriptional repressor protein YY1"/>
    <property type="match status" value="1"/>
</dbReference>
<keyword evidence="10" id="KW-0010">Activator</keyword>
<proteinExistence type="inferred from homology"/>
<keyword evidence="6 13" id="KW-0863">Zinc-finger</keyword>
<feature type="region of interest" description="Disordered" evidence="14">
    <location>
        <begin position="156"/>
        <end position="183"/>
    </location>
</feature>
<evidence type="ECO:0000256" key="4">
    <source>
        <dbReference type="ARBA" id="ARBA00022723"/>
    </source>
</evidence>
<keyword evidence="4" id="KW-0479">Metal-binding</keyword>
<keyword evidence="11" id="KW-0804">Transcription</keyword>
<dbReference type="FunFam" id="3.30.160.60:FF:000109">
    <property type="entry name" value="Transcriptional repressor protein YY1"/>
    <property type="match status" value="1"/>
</dbReference>
<dbReference type="Gene3D" id="3.30.160.60">
    <property type="entry name" value="Classic Zinc Finger"/>
    <property type="match status" value="4"/>
</dbReference>
<feature type="compositionally biased region" description="Low complexity" evidence="14">
    <location>
        <begin position="332"/>
        <end position="342"/>
    </location>
</feature>
<organism evidence="16 17">
    <name type="scientific">Cnephaeus nilssonii</name>
    <name type="common">Northern bat</name>
    <name type="synonym">Eptesicus nilssonii</name>
    <dbReference type="NCBI Taxonomy" id="3371016"/>
    <lineage>
        <taxon>Eukaryota</taxon>
        <taxon>Metazoa</taxon>
        <taxon>Chordata</taxon>
        <taxon>Craniata</taxon>
        <taxon>Vertebrata</taxon>
        <taxon>Euteleostomi</taxon>
        <taxon>Mammalia</taxon>
        <taxon>Eutheria</taxon>
        <taxon>Laurasiatheria</taxon>
        <taxon>Chiroptera</taxon>
        <taxon>Yangochiroptera</taxon>
        <taxon>Vespertilionidae</taxon>
        <taxon>Cnephaeus</taxon>
    </lineage>
</organism>
<protein>
    <recommendedName>
        <fullName evidence="15">C2H2-type domain-containing protein</fullName>
    </recommendedName>
</protein>
<keyword evidence="17" id="KW-1185">Reference proteome</keyword>
<feature type="compositionally biased region" description="Gly residues" evidence="14">
    <location>
        <begin position="56"/>
        <end position="65"/>
    </location>
</feature>
<feature type="region of interest" description="Disordered" evidence="14">
    <location>
        <begin position="245"/>
        <end position="306"/>
    </location>
</feature>
<dbReference type="Pfam" id="PF00096">
    <property type="entry name" value="zf-C2H2"/>
    <property type="match status" value="3"/>
</dbReference>
<dbReference type="GO" id="GO:0000978">
    <property type="term" value="F:RNA polymerase II cis-regulatory region sequence-specific DNA binding"/>
    <property type="evidence" value="ECO:0007669"/>
    <property type="project" value="TreeGrafter"/>
</dbReference>
<evidence type="ECO:0000256" key="2">
    <source>
        <dbReference type="ARBA" id="ARBA00006232"/>
    </source>
</evidence>
<feature type="domain" description="C2H2-type" evidence="15">
    <location>
        <begin position="562"/>
        <end position="591"/>
    </location>
</feature>
<evidence type="ECO:0000256" key="1">
    <source>
        <dbReference type="ARBA" id="ARBA00004123"/>
    </source>
</evidence>
<feature type="compositionally biased region" description="Acidic residues" evidence="14">
    <location>
        <begin position="42"/>
        <end position="54"/>
    </location>
</feature>
<dbReference type="PROSITE" id="PS50157">
    <property type="entry name" value="ZINC_FINGER_C2H2_2"/>
    <property type="match status" value="4"/>
</dbReference>
<dbReference type="GO" id="GO:0005667">
    <property type="term" value="C:transcription regulator complex"/>
    <property type="evidence" value="ECO:0007669"/>
    <property type="project" value="TreeGrafter"/>
</dbReference>
<evidence type="ECO:0000256" key="5">
    <source>
        <dbReference type="ARBA" id="ARBA00022737"/>
    </source>
</evidence>
<gene>
    <name evidence="16" type="ORF">QTO34_020161</name>
</gene>
<feature type="compositionally biased region" description="Gly residues" evidence="14">
    <location>
        <begin position="157"/>
        <end position="167"/>
    </location>
</feature>
<dbReference type="EMBL" id="JAULJE010000009">
    <property type="protein sequence ID" value="KAK1339478.1"/>
    <property type="molecule type" value="Genomic_DNA"/>
</dbReference>
<sequence>MASGDTLYIAADGSEMPAEIVELHEIEVETIPVETIETTVVGEEEEDDDDEDGGGGDHGGGGGHGHMGHHHHHHHHHHHPPMIALQPLVTDDPTQVHHHQEVILVQTREEVVGGDDSDGLRAEDGFEDQILIPVPAPAGGDDDYIEQTLVTVAAAGKSGGGSSSGGGRVKKGGGKKSGKKGYLGGGAGTAGGADAGNKKWEQKQVQIKTLEGEFSVTMWSSGQVWRPQKMAGGPRRGRRAAAVARKDGGGGAAPPARPQWRSFPGLGGPAARAGRGGARSGQRTARRLVVLGPRPPGSPRGPRLGARRGRWWGVRISRPARHSVPPPPLPRLPVEGVAHPHAAPAPFPGPSTAPGRRLPKGAGVPGPFAPTHRAGRAPPAAAFVFAGRDLGGTSGWRLRAWRRRPVTVSRPGLDRAPQHVVDRAHESKIIFWYASDEKKDIDHETVVEEQIIGENSPPDYSEYMTGKKLPPGGIPGIDLSDPKQLAEFARMKPRKIKEDDAPRTIACPHKGCTKMFRDNSAMRKHLHTHGPRVHVCAECGKAFVESSKLKRHQLVHTGEKPFQCTFEGCGKRFSLDFNLRTHVRIHTGDRPYVCPFDGCNKKFAQSTNLKSHILTHAKAKNNHCSAGCRSQHFAYHWTASDPPAGHRCRSIIAFKASASQASSKMALHPEKHLT</sequence>
<keyword evidence="3" id="KW-0678">Repressor</keyword>
<dbReference type="GO" id="GO:0000981">
    <property type="term" value="F:DNA-binding transcription factor activity, RNA polymerase II-specific"/>
    <property type="evidence" value="ECO:0007669"/>
    <property type="project" value="TreeGrafter"/>
</dbReference>
<dbReference type="SMART" id="SM00355">
    <property type="entry name" value="ZnF_C2H2"/>
    <property type="match status" value="4"/>
</dbReference>
<dbReference type="InterPro" id="IPR013087">
    <property type="entry name" value="Znf_C2H2_type"/>
</dbReference>
<evidence type="ECO:0000256" key="6">
    <source>
        <dbReference type="ARBA" id="ARBA00022771"/>
    </source>
</evidence>
<evidence type="ECO:0000256" key="14">
    <source>
        <dbReference type="SAM" id="MobiDB-lite"/>
    </source>
</evidence>
<dbReference type="Proteomes" id="UP001177744">
    <property type="component" value="Unassembled WGS sequence"/>
</dbReference>
<evidence type="ECO:0000256" key="12">
    <source>
        <dbReference type="ARBA" id="ARBA00023242"/>
    </source>
</evidence>
<comment type="similarity">
    <text evidence="2">Belongs to the YY transcription factor family.</text>
</comment>